<proteinExistence type="inferred from homology"/>
<dbReference type="FunFam" id="2.40.50.1070:FF:000003">
    <property type="entry name" value="23S rRNA (Uracil-5-)-methyltransferase RumA"/>
    <property type="match status" value="1"/>
</dbReference>
<evidence type="ECO:0000313" key="7">
    <source>
        <dbReference type="EMBL" id="KRM74598.1"/>
    </source>
</evidence>
<feature type="binding site" evidence="4">
    <location>
        <position position="321"/>
    </location>
    <ligand>
        <name>S-adenosyl-L-methionine</name>
        <dbReference type="ChEBI" id="CHEBI:59789"/>
    </ligand>
</feature>
<dbReference type="PANTHER" id="PTHR11061:SF30">
    <property type="entry name" value="TRNA (URACIL(54)-C(5))-METHYLTRANSFERASE"/>
    <property type="match status" value="1"/>
</dbReference>
<keyword evidence="1 4" id="KW-0489">Methyltransferase</keyword>
<feature type="active site" evidence="5">
    <location>
        <position position="417"/>
    </location>
</feature>
<dbReference type="Gene3D" id="2.40.50.1070">
    <property type="match status" value="1"/>
</dbReference>
<dbReference type="PROSITE" id="PS51687">
    <property type="entry name" value="SAM_MT_RNA_M5U"/>
    <property type="match status" value="1"/>
</dbReference>
<evidence type="ECO:0000256" key="4">
    <source>
        <dbReference type="PROSITE-ProRule" id="PRU01024"/>
    </source>
</evidence>
<accession>A0A0R2BEJ3</accession>
<dbReference type="InterPro" id="IPR030391">
    <property type="entry name" value="MeTrfase_TrmA_CS"/>
</dbReference>
<dbReference type="InterPro" id="IPR029063">
    <property type="entry name" value="SAM-dependent_MTases_sf"/>
</dbReference>
<keyword evidence="2 4" id="KW-0808">Transferase</keyword>
<comment type="caution">
    <text evidence="7">The sequence shown here is derived from an EMBL/GenBank/DDBJ whole genome shotgun (WGS) entry which is preliminary data.</text>
</comment>
<feature type="binding site" evidence="4">
    <location>
        <position position="342"/>
    </location>
    <ligand>
        <name>S-adenosyl-L-methionine</name>
        <dbReference type="ChEBI" id="CHEBI:59789"/>
    </ligand>
</feature>
<dbReference type="InterPro" id="IPR010280">
    <property type="entry name" value="U5_MeTrfase_fam"/>
</dbReference>
<evidence type="ECO:0000256" key="5">
    <source>
        <dbReference type="PROSITE-ProRule" id="PRU10015"/>
    </source>
</evidence>
<feature type="binding site" evidence="4">
    <location>
        <position position="390"/>
    </location>
    <ligand>
        <name>S-adenosyl-L-methionine</name>
        <dbReference type="ChEBI" id="CHEBI:59789"/>
    </ligand>
</feature>
<organism evidence="7 8">
    <name type="scientific">Secundilactobacillus collinoides DSM 20515 = JCM 1123</name>
    <dbReference type="NCBI Taxonomy" id="1423733"/>
    <lineage>
        <taxon>Bacteria</taxon>
        <taxon>Bacillati</taxon>
        <taxon>Bacillota</taxon>
        <taxon>Bacilli</taxon>
        <taxon>Lactobacillales</taxon>
        <taxon>Lactobacillaceae</taxon>
        <taxon>Secundilactobacillus</taxon>
    </lineage>
</organism>
<dbReference type="InterPro" id="IPR030390">
    <property type="entry name" value="MeTrfase_TrmA_AS"/>
</dbReference>
<dbReference type="InterPro" id="IPR002792">
    <property type="entry name" value="TRAM_dom"/>
</dbReference>
<keyword evidence="3 4" id="KW-0949">S-adenosyl-L-methionine</keyword>
<dbReference type="FunFam" id="3.40.50.150:FF:000009">
    <property type="entry name" value="23S rRNA (Uracil(1939)-C(5))-methyltransferase RlmD"/>
    <property type="match status" value="1"/>
</dbReference>
<name>A0A0R2BEJ3_SECCO</name>
<dbReference type="GO" id="GO:0070475">
    <property type="term" value="P:rRNA base methylation"/>
    <property type="evidence" value="ECO:0007669"/>
    <property type="project" value="TreeGrafter"/>
</dbReference>
<feature type="binding site" evidence="4">
    <location>
        <position position="292"/>
    </location>
    <ligand>
        <name>S-adenosyl-L-methionine</name>
        <dbReference type="ChEBI" id="CHEBI:59789"/>
    </ligand>
</feature>
<dbReference type="CDD" id="cd02440">
    <property type="entry name" value="AdoMet_MTases"/>
    <property type="match status" value="1"/>
</dbReference>
<dbReference type="AlphaFoldDB" id="A0A0R2BEJ3"/>
<dbReference type="NCBIfam" id="TIGR00479">
    <property type="entry name" value="rumA"/>
    <property type="match status" value="1"/>
</dbReference>
<dbReference type="PATRIC" id="fig|1423733.4.peg.3386"/>
<dbReference type="Pfam" id="PF05958">
    <property type="entry name" value="tRNA_U5-meth_tr"/>
    <property type="match status" value="1"/>
</dbReference>
<dbReference type="InterPro" id="IPR012340">
    <property type="entry name" value="NA-bd_OB-fold"/>
</dbReference>
<feature type="domain" description="TRAM" evidence="6">
    <location>
        <begin position="10"/>
        <end position="68"/>
    </location>
</feature>
<reference evidence="7 8" key="1">
    <citation type="journal article" date="2015" name="Genome Announc.">
        <title>Expanding the biotechnology potential of lactobacilli through comparative genomics of 213 strains and associated genera.</title>
        <authorList>
            <person name="Sun Z."/>
            <person name="Harris H.M."/>
            <person name="McCann A."/>
            <person name="Guo C."/>
            <person name="Argimon S."/>
            <person name="Zhang W."/>
            <person name="Yang X."/>
            <person name="Jeffery I.B."/>
            <person name="Cooney J.C."/>
            <person name="Kagawa T.F."/>
            <person name="Liu W."/>
            <person name="Song Y."/>
            <person name="Salvetti E."/>
            <person name="Wrobel A."/>
            <person name="Rasinkangas P."/>
            <person name="Parkhill J."/>
            <person name="Rea M.C."/>
            <person name="O'Sullivan O."/>
            <person name="Ritari J."/>
            <person name="Douillard F.P."/>
            <person name="Paul Ross R."/>
            <person name="Yang R."/>
            <person name="Briner A.E."/>
            <person name="Felis G.E."/>
            <person name="de Vos W.M."/>
            <person name="Barrangou R."/>
            <person name="Klaenhammer T.R."/>
            <person name="Caufield P.W."/>
            <person name="Cui Y."/>
            <person name="Zhang H."/>
            <person name="O'Toole P.W."/>
        </authorList>
    </citation>
    <scope>NUCLEOTIDE SEQUENCE [LARGE SCALE GENOMIC DNA]</scope>
    <source>
        <strain evidence="7 8">DSM 20515</strain>
    </source>
</reference>
<dbReference type="PROSITE" id="PS50926">
    <property type="entry name" value="TRAM"/>
    <property type="match status" value="1"/>
</dbReference>
<feature type="active site" description="Nucleophile" evidence="4">
    <location>
        <position position="417"/>
    </location>
</feature>
<dbReference type="Proteomes" id="UP000051845">
    <property type="component" value="Unassembled WGS sequence"/>
</dbReference>
<dbReference type="Pfam" id="PF01938">
    <property type="entry name" value="TRAM"/>
    <property type="match status" value="1"/>
</dbReference>
<dbReference type="PROSITE" id="PS01231">
    <property type="entry name" value="TRMA_2"/>
    <property type="match status" value="1"/>
</dbReference>
<dbReference type="PANTHER" id="PTHR11061">
    <property type="entry name" value="RNA M5U METHYLTRANSFERASE"/>
    <property type="match status" value="1"/>
</dbReference>
<dbReference type="STRING" id="33960.TY91_06665"/>
<dbReference type="EMBL" id="AYYR01000074">
    <property type="protein sequence ID" value="KRM74598.1"/>
    <property type="molecule type" value="Genomic_DNA"/>
</dbReference>
<protein>
    <submittedName>
        <fullName evidence="7">RNA methyltransferase, TrmA family protein</fullName>
    </submittedName>
</protein>
<evidence type="ECO:0000313" key="8">
    <source>
        <dbReference type="Proteomes" id="UP000051845"/>
    </source>
</evidence>
<dbReference type="PROSITE" id="PS01230">
    <property type="entry name" value="TRMA_1"/>
    <property type="match status" value="1"/>
</dbReference>
<evidence type="ECO:0000259" key="6">
    <source>
        <dbReference type="PROSITE" id="PS50926"/>
    </source>
</evidence>
<dbReference type="GO" id="GO:0070041">
    <property type="term" value="F:rRNA (uridine-C5-)-methyltransferase activity"/>
    <property type="evidence" value="ECO:0007669"/>
    <property type="project" value="TreeGrafter"/>
</dbReference>
<dbReference type="Gene3D" id="2.40.50.140">
    <property type="entry name" value="Nucleic acid-binding proteins"/>
    <property type="match status" value="1"/>
</dbReference>
<evidence type="ECO:0000256" key="3">
    <source>
        <dbReference type="ARBA" id="ARBA00022691"/>
    </source>
</evidence>
<evidence type="ECO:0000256" key="1">
    <source>
        <dbReference type="ARBA" id="ARBA00022603"/>
    </source>
</evidence>
<comment type="similarity">
    <text evidence="4">Belongs to the class I-like SAM-binding methyltransferase superfamily. RNA M5U methyltransferase family.</text>
</comment>
<dbReference type="Gene3D" id="3.40.50.150">
    <property type="entry name" value="Vaccinia Virus protein VP39"/>
    <property type="match status" value="1"/>
</dbReference>
<sequence>MEKYMKIKAPVEKNEKYTATVVDLTYEGLGVVKVDNYSLFVDNALPGEEVKFVVTKVGKNFGYGRVLEHLTTSPDRVDTSDKDRRLAQAGIAPLQHMTYDAQLRFKQHQIENLLQKGKLDIEVLPTIGMDKPYHYRNKATIPARLVNGKLETGFFRQHSHTLVPLEDYYIQDPRIDKAIVIVRDILRDNGIMPYDEKTHRGLIRNIMVRQGFYNDEMMVCLVTNSTKLPNSPAIAEAIREAIPTVVSVVQNINNRPTNVIMGPKTKVLSGKPAITDKLLGNKFEISAQSFYQVNPQQTEKLYDLAIEKAQLTGEKTVIDAYCGIGTISLAMARHAKEVYGVEVVATAVEDAKKNAALNKLDNTHFETNKAEYQMAKWQKEGLKPDVIVVDPPRKGLDATLIDSASQMAPERIVYVSCNPATLVRDIERFADAGYTVSDPIQPVDQFPQTPHVESVTVLEKTID</sequence>
<evidence type="ECO:0000256" key="2">
    <source>
        <dbReference type="ARBA" id="ARBA00022679"/>
    </source>
</evidence>
<dbReference type="SUPFAM" id="SSF53335">
    <property type="entry name" value="S-adenosyl-L-methionine-dependent methyltransferases"/>
    <property type="match status" value="1"/>
</dbReference>
<gene>
    <name evidence="7" type="ORF">FC82_GL003258</name>
</gene>
<dbReference type="SUPFAM" id="SSF50249">
    <property type="entry name" value="Nucleic acid-binding proteins"/>
    <property type="match status" value="1"/>
</dbReference>